<dbReference type="AlphaFoldDB" id="A0A3R8V0S2"/>
<dbReference type="EMBL" id="RHQL01000018">
    <property type="protein sequence ID" value="RRV05462.1"/>
    <property type="molecule type" value="Genomic_DNA"/>
</dbReference>
<evidence type="ECO:0000313" key="2">
    <source>
        <dbReference type="EMBL" id="RRV05462.1"/>
    </source>
</evidence>
<dbReference type="RefSeq" id="WP_041109769.1">
    <property type="nucleotide sequence ID" value="NZ_RHQL01000018.1"/>
</dbReference>
<dbReference type="Gene3D" id="3.40.50.720">
    <property type="entry name" value="NAD(P)-binding Rossmann-like Domain"/>
    <property type="match status" value="1"/>
</dbReference>
<reference evidence="2 3" key="1">
    <citation type="submission" date="2018-10" db="EMBL/GenBank/DDBJ databases">
        <title>Transmission dynamics of multidrug resistant bacteria on intensive care unit surfaces.</title>
        <authorList>
            <person name="D'Souza A.W."/>
            <person name="Potter R.F."/>
            <person name="Wallace M."/>
            <person name="Shupe A."/>
            <person name="Patel S."/>
            <person name="Sun S."/>
            <person name="Gul D."/>
            <person name="Kwon J.H."/>
            <person name="Andleeb S."/>
            <person name="Burnham C.-A.D."/>
            <person name="Dantas G."/>
        </authorList>
    </citation>
    <scope>NUCLEOTIDE SEQUENCE [LARGE SCALE GENOMIC DNA]</scope>
    <source>
        <strain evidence="2 3">PX_177</strain>
    </source>
</reference>
<dbReference type="GO" id="GO:0008641">
    <property type="term" value="F:ubiquitin-like modifier activating enzyme activity"/>
    <property type="evidence" value="ECO:0007669"/>
    <property type="project" value="InterPro"/>
</dbReference>
<dbReference type="InterPro" id="IPR000594">
    <property type="entry name" value="ThiF_NAD_FAD-bd"/>
</dbReference>
<sequence length="255" mass="27608">MSAELSQLPVATRLTAPERWTDSPIRIVVIGAGGNGSEVADCLACFHVALCSLGHPYGLSVTLIDGSVVRESNVVRQRFWPCDMGQNKAVALASRYNLNLGTSWVGIPRSFPCEDTTGPLELADIVVTCVDVNSARRSVGHYGGKVRRDAMWLDLGNGHRHGQAVLGALHSALRKKFPSVLEEYPEVESLADSNVKSCSAAESIATQDCLVNRTVATAGMNMLWELLRKGSTDKHWMVVSLETGEQATYPFPRVA</sequence>
<dbReference type="Proteomes" id="UP000276506">
    <property type="component" value="Unassembled WGS sequence"/>
</dbReference>
<gene>
    <name evidence="2" type="ORF">EGJ28_21220</name>
</gene>
<feature type="domain" description="THIF-type NAD/FAD binding fold" evidence="1">
    <location>
        <begin position="25"/>
        <end position="141"/>
    </location>
</feature>
<name>A0A3R8V0S2_9GAMM</name>
<dbReference type="InterPro" id="IPR035985">
    <property type="entry name" value="Ubiquitin-activating_enz"/>
</dbReference>
<comment type="caution">
    <text evidence="2">The sequence shown here is derived from an EMBL/GenBank/DDBJ whole genome shotgun (WGS) entry which is preliminary data.</text>
</comment>
<protein>
    <submittedName>
        <fullName evidence="2">PRTRC system ThiF family protein</fullName>
    </submittedName>
</protein>
<dbReference type="Pfam" id="PF00899">
    <property type="entry name" value="ThiF"/>
    <property type="match status" value="1"/>
</dbReference>
<dbReference type="SUPFAM" id="SSF69572">
    <property type="entry name" value="Activating enzymes of the ubiquitin-like proteins"/>
    <property type="match status" value="1"/>
</dbReference>
<accession>A0A3R8V0S2</accession>
<evidence type="ECO:0000259" key="1">
    <source>
        <dbReference type="Pfam" id="PF00899"/>
    </source>
</evidence>
<dbReference type="CDD" id="cd01483">
    <property type="entry name" value="E1_enzyme_family"/>
    <property type="match status" value="1"/>
</dbReference>
<dbReference type="InterPro" id="IPR022500">
    <property type="entry name" value="PRTRC_ThiF"/>
</dbReference>
<evidence type="ECO:0000313" key="3">
    <source>
        <dbReference type="Proteomes" id="UP000276506"/>
    </source>
</evidence>
<proteinExistence type="predicted"/>
<dbReference type="NCBIfam" id="TIGR03736">
    <property type="entry name" value="PRTRC_ThiF"/>
    <property type="match status" value="1"/>
</dbReference>
<organism evidence="2 3">
    <name type="scientific">Stutzerimonas xanthomarina</name>
    <dbReference type="NCBI Taxonomy" id="271420"/>
    <lineage>
        <taxon>Bacteria</taxon>
        <taxon>Pseudomonadati</taxon>
        <taxon>Pseudomonadota</taxon>
        <taxon>Gammaproteobacteria</taxon>
        <taxon>Pseudomonadales</taxon>
        <taxon>Pseudomonadaceae</taxon>
        <taxon>Stutzerimonas</taxon>
    </lineage>
</organism>